<dbReference type="GO" id="GO:0016787">
    <property type="term" value="F:hydrolase activity"/>
    <property type="evidence" value="ECO:0007669"/>
    <property type="project" value="UniProtKB-KW"/>
</dbReference>
<evidence type="ECO:0000256" key="5">
    <source>
        <dbReference type="SAM" id="Phobius"/>
    </source>
</evidence>
<dbReference type="PANTHER" id="PTHR30249">
    <property type="entry name" value="PUTATIVE SEROTONIN TRANSPORTER"/>
    <property type="match status" value="1"/>
</dbReference>
<dbReference type="OrthoDB" id="9811701at2"/>
<evidence type="ECO:0000313" key="6">
    <source>
        <dbReference type="EMBL" id="SHJ10873.1"/>
    </source>
</evidence>
<keyword evidence="4 5" id="KW-0472">Membrane</keyword>
<organism evidence="6 7">
    <name type="scientific">Dethiosulfatibacter aminovorans DSM 17477</name>
    <dbReference type="NCBI Taxonomy" id="1121476"/>
    <lineage>
        <taxon>Bacteria</taxon>
        <taxon>Bacillati</taxon>
        <taxon>Bacillota</taxon>
        <taxon>Tissierellia</taxon>
        <taxon>Dethiosulfatibacter</taxon>
    </lineage>
</organism>
<evidence type="ECO:0000256" key="1">
    <source>
        <dbReference type="ARBA" id="ARBA00004141"/>
    </source>
</evidence>
<name>A0A1M6GLS5_9FIRM</name>
<evidence type="ECO:0000256" key="3">
    <source>
        <dbReference type="ARBA" id="ARBA00022989"/>
    </source>
</evidence>
<protein>
    <submittedName>
        <fullName evidence="6">Putative effector of murein hydrolase</fullName>
    </submittedName>
</protein>
<feature type="transmembrane region" description="Helical" evidence="5">
    <location>
        <begin position="28"/>
        <end position="46"/>
    </location>
</feature>
<keyword evidence="2 5" id="KW-0812">Transmembrane</keyword>
<comment type="subcellular location">
    <subcellularLocation>
        <location evidence="1">Membrane</location>
        <topology evidence="1">Multi-pass membrane protein</topology>
    </subcellularLocation>
</comment>
<reference evidence="6 7" key="1">
    <citation type="submission" date="2016-11" db="EMBL/GenBank/DDBJ databases">
        <authorList>
            <person name="Jaros S."/>
            <person name="Januszkiewicz K."/>
            <person name="Wedrychowicz H."/>
        </authorList>
    </citation>
    <scope>NUCLEOTIDE SEQUENCE [LARGE SCALE GENOMIC DNA]</scope>
    <source>
        <strain evidence="6 7">DSM 17477</strain>
    </source>
</reference>
<dbReference type="RefSeq" id="WP_073049212.1">
    <property type="nucleotide sequence ID" value="NZ_FQZL01000011.1"/>
</dbReference>
<dbReference type="InterPro" id="IPR007300">
    <property type="entry name" value="CidB/LrgB"/>
</dbReference>
<feature type="transmembrane region" description="Helical" evidence="5">
    <location>
        <begin position="88"/>
        <end position="110"/>
    </location>
</feature>
<evidence type="ECO:0000256" key="4">
    <source>
        <dbReference type="ARBA" id="ARBA00023136"/>
    </source>
</evidence>
<accession>A0A1M6GLS5</accession>
<dbReference type="EMBL" id="FQZL01000011">
    <property type="protein sequence ID" value="SHJ10873.1"/>
    <property type="molecule type" value="Genomic_DNA"/>
</dbReference>
<dbReference type="PANTHER" id="PTHR30249:SF0">
    <property type="entry name" value="PLASTIDAL GLYCOLATE_GLYCERATE TRANSLOCATOR 1, CHLOROPLASTIC"/>
    <property type="match status" value="1"/>
</dbReference>
<feature type="transmembrane region" description="Helical" evidence="5">
    <location>
        <begin position="143"/>
        <end position="163"/>
    </location>
</feature>
<feature type="transmembrane region" description="Helical" evidence="5">
    <location>
        <begin position="58"/>
        <end position="76"/>
    </location>
</feature>
<dbReference type="GO" id="GO:0016020">
    <property type="term" value="C:membrane"/>
    <property type="evidence" value="ECO:0007669"/>
    <property type="project" value="UniProtKB-SubCell"/>
</dbReference>
<keyword evidence="6" id="KW-0378">Hydrolase</keyword>
<dbReference type="STRING" id="1121476.SAMN02745751_01758"/>
<keyword evidence="3 5" id="KW-1133">Transmembrane helix</keyword>
<feature type="transmembrane region" description="Helical" evidence="5">
    <location>
        <begin position="199"/>
        <end position="223"/>
    </location>
</feature>
<keyword evidence="7" id="KW-1185">Reference proteome</keyword>
<proteinExistence type="predicted"/>
<dbReference type="Proteomes" id="UP000184052">
    <property type="component" value="Unassembled WGS sequence"/>
</dbReference>
<gene>
    <name evidence="6" type="ORF">SAMN02745751_01758</name>
</gene>
<evidence type="ECO:0000313" key="7">
    <source>
        <dbReference type="Proteomes" id="UP000184052"/>
    </source>
</evidence>
<dbReference type="Pfam" id="PF04172">
    <property type="entry name" value="LrgB"/>
    <property type="match status" value="1"/>
</dbReference>
<evidence type="ECO:0000256" key="2">
    <source>
        <dbReference type="ARBA" id="ARBA00022692"/>
    </source>
</evidence>
<sequence length="224" mass="23556">MMILGIIITAIAYLIARRISLATRMPLLNPIFVAGAMVVAVIHFTPLSYEAYDAGGSLIVRVLGPIVVVLAVPLYKNKEVLKKYKRPVFVGVFAGIASSLVSVTALVKLFNMDMDILLSLVPKSITNPMAIEVVKMIGGIKELTVIFVAVTGIAGPAICQWVFKIFSIDNDTAKGIALGAASHGVGTAKAVEISDEAGAAASLSMGISGVVTILIAIIVVRIFF</sequence>
<dbReference type="AlphaFoldDB" id="A0A1M6GLS5"/>